<reference evidence="1" key="1">
    <citation type="journal article" date="2020" name="J Insects Food Feed">
        <title>The yellow mealworm (Tenebrio molitor) genome: a resource for the emerging insects as food and feed industry.</title>
        <authorList>
            <person name="Eriksson T."/>
            <person name="Andere A."/>
            <person name="Kelstrup H."/>
            <person name="Emery V."/>
            <person name="Picard C."/>
        </authorList>
    </citation>
    <scope>NUCLEOTIDE SEQUENCE</scope>
    <source>
        <strain evidence="1">Stoneville</strain>
        <tissue evidence="1">Whole head</tissue>
    </source>
</reference>
<comment type="caution">
    <text evidence="1">The sequence shown here is derived from an EMBL/GenBank/DDBJ whole genome shotgun (WGS) entry which is preliminary data.</text>
</comment>
<organism evidence="1 2">
    <name type="scientific">Tenebrio molitor</name>
    <name type="common">Yellow mealworm beetle</name>
    <dbReference type="NCBI Taxonomy" id="7067"/>
    <lineage>
        <taxon>Eukaryota</taxon>
        <taxon>Metazoa</taxon>
        <taxon>Ecdysozoa</taxon>
        <taxon>Arthropoda</taxon>
        <taxon>Hexapoda</taxon>
        <taxon>Insecta</taxon>
        <taxon>Pterygota</taxon>
        <taxon>Neoptera</taxon>
        <taxon>Endopterygota</taxon>
        <taxon>Coleoptera</taxon>
        <taxon>Polyphaga</taxon>
        <taxon>Cucujiformia</taxon>
        <taxon>Tenebrionidae</taxon>
        <taxon>Tenebrio</taxon>
    </lineage>
</organism>
<reference evidence="1" key="2">
    <citation type="submission" date="2021-08" db="EMBL/GenBank/DDBJ databases">
        <authorList>
            <person name="Eriksson T."/>
        </authorList>
    </citation>
    <scope>NUCLEOTIDE SEQUENCE</scope>
    <source>
        <strain evidence="1">Stoneville</strain>
        <tissue evidence="1">Whole head</tissue>
    </source>
</reference>
<name>A0A8J6LH94_TENMO</name>
<protein>
    <submittedName>
        <fullName evidence="1">Uncharacterized protein</fullName>
    </submittedName>
</protein>
<evidence type="ECO:0000313" key="1">
    <source>
        <dbReference type="EMBL" id="KAH0821960.1"/>
    </source>
</evidence>
<accession>A0A8J6LH94</accession>
<keyword evidence="2" id="KW-1185">Reference proteome</keyword>
<evidence type="ECO:0000313" key="2">
    <source>
        <dbReference type="Proteomes" id="UP000719412"/>
    </source>
</evidence>
<gene>
    <name evidence="1" type="ORF">GEV33_000831</name>
</gene>
<dbReference type="Proteomes" id="UP000719412">
    <property type="component" value="Unassembled WGS sequence"/>
</dbReference>
<dbReference type="AlphaFoldDB" id="A0A8J6LH94"/>
<proteinExistence type="predicted"/>
<sequence length="280" mass="30478">MYHSDSSSLSSLLLLDTFSNLWLRSGLSWFEFELVTSSSSPVLSEYLIIKSRKLLQPRLTLVGFAGRGRGFGAGVLDEPSEMHVSQVSVEQLSSVSVRAIGQHRVSPGVTPRQLVGVTAEAVVEHPFIPAGGGIESTNCNNKRSDKSSAIARTTRICPLMLCDKLDTPSSSMCLVKLSTMRLRKCRAPNRDAPSWVTTGSDLEVLNGLSTLLPMTLSMRITQSCNLIERILSPSSVAAVDRLDWVLVLLSCGLVINRLCSVSSSSSRRAIKLRLDELTNE</sequence>
<dbReference type="EMBL" id="JABDTM020005180">
    <property type="protein sequence ID" value="KAH0821960.1"/>
    <property type="molecule type" value="Genomic_DNA"/>
</dbReference>